<dbReference type="OrthoDB" id="9766163at2"/>
<dbReference type="InterPro" id="IPR051608">
    <property type="entry name" value="RQC_Subunit_NEMF"/>
</dbReference>
<dbReference type="AlphaFoldDB" id="A0A7X3BUX5"/>
<evidence type="ECO:0000313" key="3">
    <source>
        <dbReference type="EMBL" id="MTU03360.1"/>
    </source>
</evidence>
<keyword evidence="4" id="KW-1185">Reference proteome</keyword>
<dbReference type="GO" id="GO:0072344">
    <property type="term" value="P:rescue of stalled ribosome"/>
    <property type="evidence" value="ECO:0007669"/>
    <property type="project" value="UniProtKB-UniRule"/>
</dbReference>
<proteinExistence type="inferred from homology"/>
<keyword evidence="1" id="KW-0820">tRNA-binding</keyword>
<evidence type="ECO:0000313" key="5">
    <source>
        <dbReference type="Proteomes" id="UP000484547"/>
    </source>
</evidence>
<dbReference type="RefSeq" id="WP_046430011.1">
    <property type="nucleotide sequence ID" value="NZ_CAUDTB010000002.1"/>
</dbReference>
<comment type="function">
    <text evidence="1">Key component of the ribosome quality control system (RQC), a ribosome-associated complex that mediates the extraction of incompletely synthesized nascent chains from stalled ribosomes and their subsequent degradation. RqcH recruits Ala-charged tRNA, and with RqcP directs the elongation of stalled nascent chains on 50S ribosomal subunits, leading to non-templated C-terminal alanine extensions (Ala tail). The Ala tail promotes nascent chain degradation. May add between 1 and at least 8 Ala residues. Binds to stalled 50S ribosomal subunits.</text>
</comment>
<dbReference type="Proteomes" id="UP000484547">
    <property type="component" value="Unassembled WGS sequence"/>
</dbReference>
<dbReference type="InterPro" id="IPR010979">
    <property type="entry name" value="Ribosomal_uS13-like_H2TH"/>
</dbReference>
<gene>
    <name evidence="1" type="primary">rqcH</name>
    <name evidence="2" type="ORF">GMD11_02955</name>
    <name evidence="3" type="ORF">GMD18_02955</name>
</gene>
<comment type="similarity">
    <text evidence="1">Belongs to the NEMF family.</text>
</comment>
<evidence type="ECO:0000256" key="1">
    <source>
        <dbReference type="HAMAP-Rule" id="MF_00844"/>
    </source>
</evidence>
<keyword evidence="1" id="KW-0699">rRNA-binding</keyword>
<comment type="caution">
    <text evidence="2">The sequence shown here is derived from an EMBL/GenBank/DDBJ whole genome shotgun (WGS) entry which is preliminary data.</text>
</comment>
<dbReference type="EMBL" id="WNBM01000001">
    <property type="protein sequence ID" value="MTT75228.1"/>
    <property type="molecule type" value="Genomic_DNA"/>
</dbReference>
<dbReference type="PANTHER" id="PTHR15239:SF6">
    <property type="entry name" value="RIBOSOME QUALITY CONTROL COMPLEX SUBUNIT NEMF"/>
    <property type="match status" value="1"/>
</dbReference>
<keyword evidence="1" id="KW-0648">Protein biosynthesis</keyword>
<dbReference type="InterPro" id="IPR043682">
    <property type="entry name" value="RqcH_bacterial"/>
</dbReference>
<keyword evidence="1" id="KW-0694">RNA-binding</keyword>
<dbReference type="GO" id="GO:1990112">
    <property type="term" value="C:RQC complex"/>
    <property type="evidence" value="ECO:0007669"/>
    <property type="project" value="TreeGrafter"/>
</dbReference>
<dbReference type="GO" id="GO:0043023">
    <property type="term" value="F:ribosomal large subunit binding"/>
    <property type="evidence" value="ECO:0007669"/>
    <property type="project" value="UniProtKB-UniRule"/>
</dbReference>
<organism evidence="2 5">
    <name type="scientific">Phascolarctobacterium faecium</name>
    <dbReference type="NCBI Taxonomy" id="33025"/>
    <lineage>
        <taxon>Bacteria</taxon>
        <taxon>Bacillati</taxon>
        <taxon>Bacillota</taxon>
        <taxon>Negativicutes</taxon>
        <taxon>Acidaminococcales</taxon>
        <taxon>Acidaminococcaceae</taxon>
        <taxon>Phascolarctobacterium</taxon>
    </lineage>
</organism>
<dbReference type="Proteomes" id="UP000443070">
    <property type="component" value="Unassembled WGS sequence"/>
</dbReference>
<dbReference type="Gene3D" id="2.30.310.10">
    <property type="entry name" value="ibrinogen binding protein from staphylococcus aureus domain"/>
    <property type="match status" value="1"/>
</dbReference>
<dbReference type="EMBL" id="WNBW01000001">
    <property type="protein sequence ID" value="MTU03360.1"/>
    <property type="molecule type" value="Genomic_DNA"/>
</dbReference>
<accession>A0A7X3BUX5</accession>
<dbReference type="PANTHER" id="PTHR15239">
    <property type="entry name" value="NUCLEAR EXPORT MEDIATOR FACTOR NEMF"/>
    <property type="match status" value="1"/>
</dbReference>
<name>A0A7X3BUX5_9FIRM</name>
<dbReference type="Pfam" id="PF05833">
    <property type="entry name" value="NFACT_N"/>
    <property type="match status" value="1"/>
</dbReference>
<protein>
    <recommendedName>
        <fullName evidence="1">Rqc2 homolog RqcH</fullName>
        <shortName evidence="1">RqcH</shortName>
    </recommendedName>
</protein>
<dbReference type="HAMAP" id="MF_00844_B">
    <property type="entry name" value="RqcH_B"/>
    <property type="match status" value="1"/>
</dbReference>
<reference evidence="4 5" key="1">
    <citation type="journal article" date="2019" name="Nat. Med.">
        <title>A library of human gut bacterial isolates paired with longitudinal multiomics data enables mechanistic microbiome research.</title>
        <authorList>
            <person name="Poyet M."/>
            <person name="Groussin M."/>
            <person name="Gibbons S.M."/>
            <person name="Avila-Pacheco J."/>
            <person name="Jiang X."/>
            <person name="Kearney S.M."/>
            <person name="Perrotta A.R."/>
            <person name="Berdy B."/>
            <person name="Zhao S."/>
            <person name="Lieberman T.D."/>
            <person name="Swanson P.K."/>
            <person name="Smith M."/>
            <person name="Roesemann S."/>
            <person name="Alexander J.E."/>
            <person name="Rich S.A."/>
            <person name="Livny J."/>
            <person name="Vlamakis H."/>
            <person name="Clish C."/>
            <person name="Bullock K."/>
            <person name="Deik A."/>
            <person name="Scott J."/>
            <person name="Pierce K.A."/>
            <person name="Xavier R.J."/>
            <person name="Alm E.J."/>
        </authorList>
    </citation>
    <scope>NUCLEOTIDE SEQUENCE [LARGE SCALE GENOMIC DNA]</scope>
    <source>
        <strain evidence="2 5">BIOML-A13</strain>
        <strain evidence="3 4">BIOML-A3</strain>
    </source>
</reference>
<evidence type="ECO:0000313" key="2">
    <source>
        <dbReference type="EMBL" id="MTT75228.1"/>
    </source>
</evidence>
<sequence>MNLEGLTLHILTNKLKEELLGGKIYKVFMPSYESLLLLVKRERDTAALLADFSCGSPMLYLPNNLPERPESPPAFCMLLRKHLEEGRITRIEQSGLDRIITIDIDTIGTARQIVTKQLIFELTGKNSNIIFAENGLIFDSLKHVNKAMSSFRQIMPNLPYLAPPQQTGLSILTAPANAIIEAMHEFKTKNSLAALIAATTGIGKITASELLAAAGIDSNTTALTAEEEQRLANAIYSLQQSANQQTSAPVYAVISRTNQVKTILPFAPTILEPGCNTKQLPDINSALNYAVTLTPIQLPEQETLQKLVIGESQRLEKKLPVLEKDLLTADKAEAQRMIADTIMANIYQISKGQSSCQLLNIYDNEPLEIQLSPLLSPTENAQAYYKRYNKYKRAQSEVQNQIETTREMLNYLASIDASLTTATTKNEIAEIKQELITAGLLQNQGKKHKGQEPKSEPLLIKLSKETTLYIGKNNKQNDYVTFTLARGKDLWFHTKNIPGSHVILKTTLPQATASDIAAAVLLAAYFSKSRSGSKVPVDCTERRFVKKPNGAKPGFVIYTDQTTYYATPDEAAAQKLLSK</sequence>
<dbReference type="GO" id="GO:0000049">
    <property type="term" value="F:tRNA binding"/>
    <property type="evidence" value="ECO:0007669"/>
    <property type="project" value="UniProtKB-UniRule"/>
</dbReference>
<evidence type="ECO:0000313" key="4">
    <source>
        <dbReference type="Proteomes" id="UP000443070"/>
    </source>
</evidence>
<comment type="subunit">
    <text evidence="1">Associates with stalled 50S ribosomal subunits. Binds to RqcP.</text>
</comment>
<dbReference type="SUPFAM" id="SSF46946">
    <property type="entry name" value="S13-like H2TH domain"/>
    <property type="match status" value="1"/>
</dbReference>
<dbReference type="GO" id="GO:0019843">
    <property type="term" value="F:rRNA binding"/>
    <property type="evidence" value="ECO:0007669"/>
    <property type="project" value="UniProtKB-UniRule"/>
</dbReference>